<dbReference type="SUPFAM" id="SSF55785">
    <property type="entry name" value="PYP-like sensor domain (PAS domain)"/>
    <property type="match status" value="1"/>
</dbReference>
<dbReference type="InterPro" id="IPR013655">
    <property type="entry name" value="PAS_fold_3"/>
</dbReference>
<protein>
    <submittedName>
        <fullName evidence="4">Anti-anti-sigma factor</fullName>
    </submittedName>
</protein>
<dbReference type="InterPro" id="IPR000014">
    <property type="entry name" value="PAS"/>
</dbReference>
<dbReference type="Pfam" id="PF08447">
    <property type="entry name" value="PAS_3"/>
    <property type="match status" value="1"/>
</dbReference>
<dbReference type="AlphaFoldDB" id="A0A2S6IUQ4"/>
<evidence type="ECO:0000313" key="4">
    <source>
        <dbReference type="EMBL" id="PPK97966.1"/>
    </source>
</evidence>
<dbReference type="OrthoDB" id="3787288at2"/>
<evidence type="ECO:0000313" key="5">
    <source>
        <dbReference type="Proteomes" id="UP000239485"/>
    </source>
</evidence>
<accession>A0A2S6IUQ4</accession>
<dbReference type="Gene3D" id="1.10.10.10">
    <property type="entry name" value="Winged helix-like DNA-binding domain superfamily/Winged helix DNA-binding domain"/>
    <property type="match status" value="1"/>
</dbReference>
<evidence type="ECO:0000259" key="2">
    <source>
        <dbReference type="PROSITE" id="PS50801"/>
    </source>
</evidence>
<dbReference type="InterPro" id="IPR005561">
    <property type="entry name" value="ANTAR"/>
</dbReference>
<dbReference type="InterPro" id="IPR036513">
    <property type="entry name" value="STAS_dom_sf"/>
</dbReference>
<gene>
    <name evidence="4" type="ORF">CLV92_102117</name>
</gene>
<dbReference type="InterPro" id="IPR036388">
    <property type="entry name" value="WH-like_DNA-bd_sf"/>
</dbReference>
<dbReference type="PROSITE" id="PS50801">
    <property type="entry name" value="STAS"/>
    <property type="match status" value="1"/>
</dbReference>
<dbReference type="CDD" id="cd00130">
    <property type="entry name" value="PAS"/>
    <property type="match status" value="1"/>
</dbReference>
<dbReference type="PROSITE" id="PS50112">
    <property type="entry name" value="PAS"/>
    <property type="match status" value="1"/>
</dbReference>
<evidence type="ECO:0000259" key="3">
    <source>
        <dbReference type="PROSITE" id="PS50921"/>
    </source>
</evidence>
<comment type="caution">
    <text evidence="4">The sequence shown here is derived from an EMBL/GenBank/DDBJ whole genome shotgun (WGS) entry which is preliminary data.</text>
</comment>
<dbReference type="SMART" id="SM01012">
    <property type="entry name" value="ANTAR"/>
    <property type="match status" value="1"/>
</dbReference>
<reference evidence="4 5" key="1">
    <citation type="submission" date="2018-02" db="EMBL/GenBank/DDBJ databases">
        <title>Genomic Encyclopedia of Archaeal and Bacterial Type Strains, Phase II (KMG-II): from individual species to whole genera.</title>
        <authorList>
            <person name="Goeker M."/>
        </authorList>
    </citation>
    <scope>NUCLEOTIDE SEQUENCE [LARGE SCALE GENOMIC DNA]</scope>
    <source>
        <strain evidence="4 5">DSM 22857</strain>
    </source>
</reference>
<dbReference type="InterPro" id="IPR002645">
    <property type="entry name" value="STAS_dom"/>
</dbReference>
<proteinExistence type="predicted"/>
<dbReference type="Pfam" id="PF01740">
    <property type="entry name" value="STAS"/>
    <property type="match status" value="1"/>
</dbReference>
<dbReference type="Pfam" id="PF03861">
    <property type="entry name" value="ANTAR"/>
    <property type="match status" value="1"/>
</dbReference>
<dbReference type="Gene3D" id="3.30.450.20">
    <property type="entry name" value="PAS domain"/>
    <property type="match status" value="1"/>
</dbReference>
<sequence>MQAESSAPTGRYRYTRASDQWWWSEGLYAIFGFAPGEVVPTAALMSHHQHPDDRARFARLLEQQLHGGRAFGCLNRLLDASGRQRWVTWIGEGTDTADGTSASGTVEGHAVDVTDQQERAVAEQANWHVGRALASREVIDQAKGVLMVVYQTSSDDAFGLLRWASQRGNVKLTVLAGQLLDAVRGGLDLGPTARQRVDDVISALLTTRNGRHAEDGTLDGATAALDGVRPAAERAPERHERLRTTLVLEGRTPVLRVSGEVDLATAPEFSSALNRLVSAGRVPGPVVVDLRDATHVGSVGVTMLIVANRRCEAASTPLRIVVAPGTASLSLVPGHGLALFPSPVAALGV</sequence>
<dbReference type="GO" id="GO:0003723">
    <property type="term" value="F:RNA binding"/>
    <property type="evidence" value="ECO:0007669"/>
    <property type="project" value="InterPro"/>
</dbReference>
<keyword evidence="5" id="KW-1185">Reference proteome</keyword>
<dbReference type="Proteomes" id="UP000239485">
    <property type="component" value="Unassembled WGS sequence"/>
</dbReference>
<dbReference type="EMBL" id="PTJD01000002">
    <property type="protein sequence ID" value="PPK97966.1"/>
    <property type="molecule type" value="Genomic_DNA"/>
</dbReference>
<dbReference type="PROSITE" id="PS50921">
    <property type="entry name" value="ANTAR"/>
    <property type="match status" value="1"/>
</dbReference>
<dbReference type="CDD" id="cd07043">
    <property type="entry name" value="STAS_anti-anti-sigma_factors"/>
    <property type="match status" value="1"/>
</dbReference>
<dbReference type="Gene3D" id="3.30.750.24">
    <property type="entry name" value="STAS domain"/>
    <property type="match status" value="1"/>
</dbReference>
<feature type="domain" description="PAS" evidence="1">
    <location>
        <begin position="23"/>
        <end position="68"/>
    </location>
</feature>
<dbReference type="SUPFAM" id="SSF52091">
    <property type="entry name" value="SpoIIaa-like"/>
    <property type="match status" value="1"/>
</dbReference>
<evidence type="ECO:0000259" key="1">
    <source>
        <dbReference type="PROSITE" id="PS50112"/>
    </source>
</evidence>
<organism evidence="4 5">
    <name type="scientific">Kineococcus xinjiangensis</name>
    <dbReference type="NCBI Taxonomy" id="512762"/>
    <lineage>
        <taxon>Bacteria</taxon>
        <taxon>Bacillati</taxon>
        <taxon>Actinomycetota</taxon>
        <taxon>Actinomycetes</taxon>
        <taxon>Kineosporiales</taxon>
        <taxon>Kineosporiaceae</taxon>
        <taxon>Kineococcus</taxon>
    </lineage>
</organism>
<feature type="domain" description="ANTAR" evidence="3">
    <location>
        <begin position="119"/>
        <end position="180"/>
    </location>
</feature>
<dbReference type="InterPro" id="IPR035965">
    <property type="entry name" value="PAS-like_dom_sf"/>
</dbReference>
<dbReference type="RefSeq" id="WP_104431420.1">
    <property type="nucleotide sequence ID" value="NZ_PTJD01000002.1"/>
</dbReference>
<feature type="domain" description="STAS" evidence="2">
    <location>
        <begin position="254"/>
        <end position="321"/>
    </location>
</feature>
<name>A0A2S6IUQ4_9ACTN</name>